<organism evidence="8 9">
    <name type="scientific">Rahnella laticis</name>
    <dbReference type="NCBI Taxonomy" id="2787622"/>
    <lineage>
        <taxon>Bacteria</taxon>
        <taxon>Pseudomonadati</taxon>
        <taxon>Pseudomonadota</taxon>
        <taxon>Gammaproteobacteria</taxon>
        <taxon>Enterobacterales</taxon>
        <taxon>Yersiniaceae</taxon>
        <taxon>Rahnella</taxon>
    </lineage>
</organism>
<evidence type="ECO:0000256" key="4">
    <source>
        <dbReference type="PROSITE-ProRule" id="PRU00277"/>
    </source>
</evidence>
<evidence type="ECO:0000313" key="8">
    <source>
        <dbReference type="EMBL" id="MBF7980729.1"/>
    </source>
</evidence>
<dbReference type="Pfam" id="PF00254">
    <property type="entry name" value="FKBP_C"/>
    <property type="match status" value="1"/>
</dbReference>
<dbReference type="InterPro" id="IPR046357">
    <property type="entry name" value="PPIase_dom_sf"/>
</dbReference>
<evidence type="ECO:0000256" key="5">
    <source>
        <dbReference type="SAM" id="MobiDB-lite"/>
    </source>
</evidence>
<accession>A0ABS0EBQ8</accession>
<keyword evidence="9" id="KW-1185">Reference proteome</keyword>
<proteinExistence type="predicted"/>
<dbReference type="InterPro" id="IPR001179">
    <property type="entry name" value="PPIase_FKBP_dom"/>
</dbReference>
<evidence type="ECO:0000256" key="2">
    <source>
        <dbReference type="ARBA" id="ARBA00013194"/>
    </source>
</evidence>
<name>A0ABS0EBQ8_9GAMM</name>
<dbReference type="SUPFAM" id="SSF54534">
    <property type="entry name" value="FKBP-like"/>
    <property type="match status" value="1"/>
</dbReference>
<feature type="chain" id="PRO_5045637029" description="peptidylprolyl isomerase" evidence="6">
    <location>
        <begin position="25"/>
        <end position="346"/>
    </location>
</feature>
<gene>
    <name evidence="8" type="ORF">IV433_15035</name>
</gene>
<dbReference type="InterPro" id="IPR000774">
    <property type="entry name" value="PPIase_FKBP_N"/>
</dbReference>
<feature type="compositionally biased region" description="Low complexity" evidence="5">
    <location>
        <begin position="88"/>
        <end position="112"/>
    </location>
</feature>
<evidence type="ECO:0000313" key="9">
    <source>
        <dbReference type="Proteomes" id="UP000636811"/>
    </source>
</evidence>
<dbReference type="RefSeq" id="WP_195814814.1">
    <property type="nucleotide sequence ID" value="NZ_JADOBI010000006.1"/>
</dbReference>
<reference evidence="8 9" key="1">
    <citation type="submission" date="2020-11" db="EMBL/GenBank/DDBJ databases">
        <title>Taxonomic investigation of Rahnella strains.</title>
        <authorList>
            <person name="Lee S.D."/>
        </authorList>
    </citation>
    <scope>NUCLEOTIDE SEQUENCE [LARGE SCALE GENOMIC DNA]</scope>
    <source>
        <strain evidence="8 9">SAP-17</strain>
    </source>
</reference>
<evidence type="ECO:0000256" key="6">
    <source>
        <dbReference type="SAM" id="SignalP"/>
    </source>
</evidence>
<comment type="catalytic activity">
    <reaction evidence="1 4">
        <text>[protein]-peptidylproline (omega=180) = [protein]-peptidylproline (omega=0)</text>
        <dbReference type="Rhea" id="RHEA:16237"/>
        <dbReference type="Rhea" id="RHEA-COMP:10747"/>
        <dbReference type="Rhea" id="RHEA-COMP:10748"/>
        <dbReference type="ChEBI" id="CHEBI:83833"/>
        <dbReference type="ChEBI" id="CHEBI:83834"/>
        <dbReference type="EC" id="5.2.1.8"/>
    </reaction>
</comment>
<protein>
    <recommendedName>
        <fullName evidence="2 4">peptidylprolyl isomerase</fullName>
        <ecNumber evidence="2 4">5.2.1.8</ecNumber>
    </recommendedName>
</protein>
<dbReference type="EC" id="5.2.1.8" evidence="2 4"/>
<dbReference type="GO" id="GO:0016853">
    <property type="term" value="F:isomerase activity"/>
    <property type="evidence" value="ECO:0007669"/>
    <property type="project" value="UniProtKB-KW"/>
</dbReference>
<dbReference type="PROSITE" id="PS50059">
    <property type="entry name" value="FKBP_PPIASE"/>
    <property type="match status" value="1"/>
</dbReference>
<sequence length="346" mass="36200">MFSLTRKKNACLAGLLMLSGAAVAADPAPVVTPEPAVTSAPAVPAESAPAAPEKPAPAVSAEAAPAVPEKPAPVVSAEAPPAAPEKPAPVVSAEAAPAVPEKPAPVVTETPAPLTTLPTSAATVPAVKEEPKAPVKPAFSLDSEEQKRAYASGVAMARYIEEQIEQQKALHITMSKEIMLAGIADTFNNQVKMSDQDIHTTLTAFDEQVKVLTKAEMDKKSAADKAFLADFAKQDGVKKTKQGLLYLVKNKGEGSILKDTDMVEVGYQGKLVDGTIVDGPQVENANQVFRVANMPPVLRDSVKLIRKGGEIQVVIPPAAVENASDAKRPDVVVIYTITVVDVNKAQ</sequence>
<keyword evidence="4 8" id="KW-0413">Isomerase</keyword>
<feature type="compositionally biased region" description="Low complexity" evidence="5">
    <location>
        <begin position="27"/>
        <end position="80"/>
    </location>
</feature>
<keyword evidence="3 4" id="KW-0697">Rotamase</keyword>
<feature type="domain" description="PPIase FKBP-type" evidence="7">
    <location>
        <begin position="260"/>
        <end position="343"/>
    </location>
</feature>
<feature type="region of interest" description="Disordered" evidence="5">
    <location>
        <begin position="27"/>
        <end position="112"/>
    </location>
</feature>
<dbReference type="EMBL" id="JADOBI010000006">
    <property type="protein sequence ID" value="MBF7980729.1"/>
    <property type="molecule type" value="Genomic_DNA"/>
</dbReference>
<evidence type="ECO:0000256" key="3">
    <source>
        <dbReference type="ARBA" id="ARBA00023110"/>
    </source>
</evidence>
<dbReference type="Gene3D" id="1.10.287.460">
    <property type="entry name" value="Peptidyl-prolyl cis-trans isomerase, FKBP-type, N-terminal domain"/>
    <property type="match status" value="1"/>
</dbReference>
<evidence type="ECO:0000256" key="1">
    <source>
        <dbReference type="ARBA" id="ARBA00000971"/>
    </source>
</evidence>
<keyword evidence="6" id="KW-0732">Signal</keyword>
<evidence type="ECO:0000259" key="7">
    <source>
        <dbReference type="PROSITE" id="PS50059"/>
    </source>
</evidence>
<dbReference type="Pfam" id="PF01346">
    <property type="entry name" value="FKBP_N"/>
    <property type="match status" value="1"/>
</dbReference>
<dbReference type="InterPro" id="IPR036944">
    <property type="entry name" value="PPIase_FKBP_N_sf"/>
</dbReference>
<comment type="caution">
    <text evidence="8">The sequence shown here is derived from an EMBL/GenBank/DDBJ whole genome shotgun (WGS) entry which is preliminary data.</text>
</comment>
<dbReference type="Proteomes" id="UP000636811">
    <property type="component" value="Unassembled WGS sequence"/>
</dbReference>
<dbReference type="Gene3D" id="3.10.50.40">
    <property type="match status" value="1"/>
</dbReference>
<feature type="signal peptide" evidence="6">
    <location>
        <begin position="1"/>
        <end position="24"/>
    </location>
</feature>